<dbReference type="Proteomes" id="UP000005408">
    <property type="component" value="Unassembled WGS sequence"/>
</dbReference>
<feature type="compositionally biased region" description="Polar residues" evidence="1">
    <location>
        <begin position="759"/>
        <end position="783"/>
    </location>
</feature>
<feature type="compositionally biased region" description="Polar residues" evidence="1">
    <location>
        <begin position="275"/>
        <end position="292"/>
    </location>
</feature>
<evidence type="ECO:0008006" key="4">
    <source>
        <dbReference type="Google" id="ProtNLM"/>
    </source>
</evidence>
<feature type="compositionally biased region" description="Polar residues" evidence="1">
    <location>
        <begin position="824"/>
        <end position="840"/>
    </location>
</feature>
<feature type="compositionally biased region" description="Basic and acidic residues" evidence="1">
    <location>
        <begin position="473"/>
        <end position="486"/>
    </location>
</feature>
<keyword evidence="3" id="KW-1185">Reference proteome</keyword>
<evidence type="ECO:0000313" key="2">
    <source>
        <dbReference type="EnsemblMetazoa" id="G13712.1:cds"/>
    </source>
</evidence>
<dbReference type="InterPro" id="IPR035897">
    <property type="entry name" value="Toll_tir_struct_dom_sf"/>
</dbReference>
<proteinExistence type="predicted"/>
<feature type="region of interest" description="Disordered" evidence="1">
    <location>
        <begin position="821"/>
        <end position="840"/>
    </location>
</feature>
<feature type="compositionally biased region" description="Polar residues" evidence="1">
    <location>
        <begin position="367"/>
        <end position="377"/>
    </location>
</feature>
<organism evidence="2 3">
    <name type="scientific">Magallana gigas</name>
    <name type="common">Pacific oyster</name>
    <name type="synonym">Crassostrea gigas</name>
    <dbReference type="NCBI Taxonomy" id="29159"/>
    <lineage>
        <taxon>Eukaryota</taxon>
        <taxon>Metazoa</taxon>
        <taxon>Spiralia</taxon>
        <taxon>Lophotrochozoa</taxon>
        <taxon>Mollusca</taxon>
        <taxon>Bivalvia</taxon>
        <taxon>Autobranchia</taxon>
        <taxon>Pteriomorphia</taxon>
        <taxon>Ostreida</taxon>
        <taxon>Ostreoidea</taxon>
        <taxon>Ostreidae</taxon>
        <taxon>Magallana</taxon>
    </lineage>
</organism>
<dbReference type="AlphaFoldDB" id="A0A8W8IDW8"/>
<feature type="compositionally biased region" description="Polar residues" evidence="1">
    <location>
        <begin position="792"/>
        <end position="807"/>
    </location>
</feature>
<dbReference type="OrthoDB" id="6211496at2759"/>
<dbReference type="EnsemblMetazoa" id="G13712.1">
    <property type="protein sequence ID" value="G13712.1:cds"/>
    <property type="gene ID" value="G13712"/>
</dbReference>
<feature type="compositionally biased region" description="Low complexity" evidence="1">
    <location>
        <begin position="260"/>
        <end position="274"/>
    </location>
</feature>
<protein>
    <recommendedName>
        <fullName evidence="4">TIR domain-containing protein</fullName>
    </recommendedName>
</protein>
<name>A0A8W8IDW8_MAGGI</name>
<feature type="compositionally biased region" description="Low complexity" evidence="1">
    <location>
        <begin position="508"/>
        <end position="521"/>
    </location>
</feature>
<evidence type="ECO:0000313" key="3">
    <source>
        <dbReference type="Proteomes" id="UP000005408"/>
    </source>
</evidence>
<dbReference type="Gene3D" id="3.40.50.10140">
    <property type="entry name" value="Toll/interleukin-1 receptor homology (TIR) domain"/>
    <property type="match status" value="1"/>
</dbReference>
<sequence>MDGNPCHENEYQIQGILRKNNITGEYVENWFQRKAKVKDVVLSVSLSVWRKSLDPRFPSSRVDAVIFAHNKNHSIAIEIQNHFQKILFQLEPKIEIFSKESWTPVDNGSMHFKTNDGKEVSASLGFLVVTPEFCTEEWGTLAGQPFFQRAMYDKDVTIVPVLVNNPCHMKEKIPLRIKCLRSVDFYNKDDIISQKTVDIFLKPAIKNRVNKEKEELRNHIYWLYWNVIAKLPEIKEYHYPWSYPQHKRSRMPSQDDSEYYSHSTYQSYSQQSSSPNGKGDQTTGQGFNSDSAYGSDERNSQWPESTGSAPCEYEDKTSLHSNQSADDMNDLPHAPSLNLRSLRESMSTVKSQKHKTHSPLHRDIGEQRSSNGTSSSQDETDVKRHFSHTTKPNTPKTTSSCSNSDFSIQNSTKSNALFNTKPSLEHRLPVAVEVECNNLLTLSSHNSSKNIPSTDIHDASKVPNSNLSSRSSSIDHRNRSNRRETTQTEFKQSPTPQPINVSNTLWNSHSITRSSDSSHTDGSVTDSKNIHRPAYNYGHPQPQLLHLQIDKLPSVDLTPRYMSTSEPPLNNSAMSRRSVSISFQPPPNSHEISIDSFPSEIEQTTTSFKTAPFPVRDITHYFRPSGDCIVAPSSGYWDSRRDASVKSHKHNTKSPLQMNIDEERPLNKTSSHYFNQSADQTDDLPHAPSLNIRSFFESVSSVKSNEQKARSPIHRDIGEQRTSNGTSSSQDETDVKRHFSYATYSSLSSHYSNINIPSTDFQDASEVPNANHSSKSSPLNQRNRSNRRETTQNEFKQSPTPQPINVSNTLWNFYTKNSSSDSSYQDGSLTDSKNIHQPSFNYGHPQPQLLHLHIDKLPSVDLTSRYMSTSEPPSNNSAMSRRSVSNSFQPPPSPHEIFINSFPSDVEETTTPFKTAPFPARDVTHCFRPSGDCVVAPSSGYSDSRRNKMVNVVKPIFLLNHHYEDDDDDDEDDVFRNDLSLPDTHAEEANVAVFLIAINGYWVKKPTF</sequence>
<feature type="compositionally biased region" description="Polar residues" evidence="1">
    <location>
        <begin position="867"/>
        <end position="888"/>
    </location>
</feature>
<feature type="region of interest" description="Disordered" evidence="1">
    <location>
        <begin position="867"/>
        <end position="892"/>
    </location>
</feature>
<feature type="region of interest" description="Disordered" evidence="1">
    <location>
        <begin position="701"/>
        <end position="734"/>
    </location>
</feature>
<reference evidence="2" key="1">
    <citation type="submission" date="2022-08" db="UniProtKB">
        <authorList>
            <consortium name="EnsemblMetazoa"/>
        </authorList>
    </citation>
    <scope>IDENTIFICATION</scope>
    <source>
        <strain evidence="2">05x7-T-G4-1.051#20</strain>
    </source>
</reference>
<feature type="compositionally biased region" description="Polar residues" evidence="1">
    <location>
        <begin position="487"/>
        <end position="507"/>
    </location>
</feature>
<accession>A0A8W8IDW8</accession>
<evidence type="ECO:0000256" key="1">
    <source>
        <dbReference type="SAM" id="MobiDB-lite"/>
    </source>
</evidence>
<feature type="region of interest" description="Disordered" evidence="1">
    <location>
        <begin position="759"/>
        <end position="807"/>
    </location>
</feature>
<feature type="region of interest" description="Disordered" evidence="1">
    <location>
        <begin position="640"/>
        <end position="661"/>
    </location>
</feature>
<feature type="region of interest" description="Disordered" evidence="1">
    <location>
        <begin position="245"/>
        <end position="405"/>
    </location>
</feature>
<feature type="region of interest" description="Disordered" evidence="1">
    <location>
        <begin position="443"/>
        <end position="539"/>
    </location>
</feature>
<feature type="compositionally biased region" description="Low complexity" evidence="1">
    <location>
        <begin position="389"/>
        <end position="404"/>
    </location>
</feature>
<feature type="compositionally biased region" description="Polar residues" evidence="1">
    <location>
        <begin position="564"/>
        <end position="583"/>
    </location>
</feature>
<feature type="compositionally biased region" description="Polar residues" evidence="1">
    <location>
        <begin position="720"/>
        <end position="730"/>
    </location>
</feature>
<feature type="region of interest" description="Disordered" evidence="1">
    <location>
        <begin position="564"/>
        <end position="594"/>
    </location>
</feature>
<feature type="compositionally biased region" description="Basic and acidic residues" evidence="1">
    <location>
        <begin position="705"/>
        <end position="719"/>
    </location>
</feature>